<name>K3WA77_GLOUD</name>
<evidence type="ECO:0000259" key="1">
    <source>
        <dbReference type="Pfam" id="PF00724"/>
    </source>
</evidence>
<dbReference type="InParanoid" id="K3WA77"/>
<reference evidence="3" key="1">
    <citation type="journal article" date="2010" name="Genome Biol.">
        <title>Genome sequence of the necrotrophic plant pathogen Pythium ultimum reveals original pathogenicity mechanisms and effector repertoire.</title>
        <authorList>
            <person name="Levesque C.A."/>
            <person name="Brouwer H."/>
            <person name="Cano L."/>
            <person name="Hamilton J.P."/>
            <person name="Holt C."/>
            <person name="Huitema E."/>
            <person name="Raffaele S."/>
            <person name="Robideau G.P."/>
            <person name="Thines M."/>
            <person name="Win J."/>
            <person name="Zerillo M.M."/>
            <person name="Beakes G.W."/>
            <person name="Boore J.L."/>
            <person name="Busam D."/>
            <person name="Dumas B."/>
            <person name="Ferriera S."/>
            <person name="Fuerstenberg S.I."/>
            <person name="Gachon C.M."/>
            <person name="Gaulin E."/>
            <person name="Govers F."/>
            <person name="Grenville-Briggs L."/>
            <person name="Horner N."/>
            <person name="Hostetler J."/>
            <person name="Jiang R.H."/>
            <person name="Johnson J."/>
            <person name="Krajaejun T."/>
            <person name="Lin H."/>
            <person name="Meijer H.J."/>
            <person name="Moore B."/>
            <person name="Morris P."/>
            <person name="Phuntmart V."/>
            <person name="Puiu D."/>
            <person name="Shetty J."/>
            <person name="Stajich J.E."/>
            <person name="Tripathy S."/>
            <person name="Wawra S."/>
            <person name="van West P."/>
            <person name="Whitty B.R."/>
            <person name="Coutinho P.M."/>
            <person name="Henrissat B."/>
            <person name="Martin F."/>
            <person name="Thomas P.D."/>
            <person name="Tyler B.M."/>
            <person name="De Vries R.P."/>
            <person name="Kamoun S."/>
            <person name="Yandell M."/>
            <person name="Tisserat N."/>
            <person name="Buell C.R."/>
        </authorList>
    </citation>
    <scope>NUCLEOTIDE SEQUENCE</scope>
    <source>
        <strain evidence="3">DAOM:BR144</strain>
    </source>
</reference>
<evidence type="ECO:0000313" key="2">
    <source>
        <dbReference type="EnsemblProtists" id="PYU1_T001868"/>
    </source>
</evidence>
<sequence length="340" mass="36795">MAIAKLFTPLTLRGQTNPLRLAPGIPPAITATYYDQRATPGGLLVSEVTNISPMARGYFGAPGIFNDEQTEGWSHVTKTVRTKGGKIFLQLWYTGRCNHPLNQPQGELPVSSSATSLDGVKSAAVAREGKQAYVTPRALETDEIVSIIEGYRKAAVNALDAGFDGTELHAGNGYLLEQFLCDSVSERSDEYGDSVENRVGPSRVTLRLSPFGTTFGCTDSDPERLYGHAVKKLNTYDLAYLHLIEPRGVLVPADGVTALLRLLYDGTVISASGYDRASVIEAVERGTTDAVAFGRALIANPDLLARLQQGADLNHPKVKSYYLGGEEGYTDYPFFPSKRS</sequence>
<feature type="domain" description="NADH:flavin oxidoreductase/NADH oxidase N-terminal" evidence="1">
    <location>
        <begin position="28"/>
        <end position="313"/>
    </location>
</feature>
<proteinExistence type="predicted"/>
<dbReference type="AlphaFoldDB" id="K3WA77"/>
<dbReference type="eggNOG" id="KOG0134">
    <property type="taxonomic scope" value="Eukaryota"/>
</dbReference>
<dbReference type="EnsemblProtists" id="PYU1_T001868">
    <property type="protein sequence ID" value="PYU1_T001868"/>
    <property type="gene ID" value="PYU1_G001866"/>
</dbReference>
<reference evidence="3" key="2">
    <citation type="submission" date="2010-04" db="EMBL/GenBank/DDBJ databases">
        <authorList>
            <person name="Buell R."/>
            <person name="Hamilton J."/>
            <person name="Hostetler J."/>
        </authorList>
    </citation>
    <scope>NUCLEOTIDE SEQUENCE [LARGE SCALE GENOMIC DNA]</scope>
    <source>
        <strain evidence="3">DAOM:BR144</strain>
    </source>
</reference>
<dbReference type="InterPro" id="IPR013785">
    <property type="entry name" value="Aldolase_TIM"/>
</dbReference>
<dbReference type="Pfam" id="PF00724">
    <property type="entry name" value="Oxidored_FMN"/>
    <property type="match status" value="1"/>
</dbReference>
<dbReference type="CDD" id="cd02933">
    <property type="entry name" value="OYE_like_FMN"/>
    <property type="match status" value="1"/>
</dbReference>
<dbReference type="SUPFAM" id="SSF51395">
    <property type="entry name" value="FMN-linked oxidoreductases"/>
    <property type="match status" value="1"/>
</dbReference>
<dbReference type="PANTHER" id="PTHR22893">
    <property type="entry name" value="NADH OXIDOREDUCTASE-RELATED"/>
    <property type="match status" value="1"/>
</dbReference>
<dbReference type="PANTHER" id="PTHR22893:SF91">
    <property type="entry name" value="NADPH DEHYDROGENASE 2-RELATED"/>
    <property type="match status" value="1"/>
</dbReference>
<dbReference type="VEuPathDB" id="FungiDB:PYU1_G001866"/>
<dbReference type="GO" id="GO:0010181">
    <property type="term" value="F:FMN binding"/>
    <property type="evidence" value="ECO:0007669"/>
    <property type="project" value="InterPro"/>
</dbReference>
<reference evidence="2" key="3">
    <citation type="submission" date="2015-02" db="UniProtKB">
        <authorList>
            <consortium name="EnsemblProtists"/>
        </authorList>
    </citation>
    <scope>IDENTIFICATION</scope>
    <source>
        <strain evidence="2">DAOM BR144</strain>
    </source>
</reference>
<dbReference type="HOGENOM" id="CLU_012153_0_0_1"/>
<dbReference type="EMBL" id="GL376634">
    <property type="status" value="NOT_ANNOTATED_CDS"/>
    <property type="molecule type" value="Genomic_DNA"/>
</dbReference>
<accession>K3WA77</accession>
<evidence type="ECO:0000313" key="3">
    <source>
        <dbReference type="Proteomes" id="UP000019132"/>
    </source>
</evidence>
<dbReference type="InterPro" id="IPR045247">
    <property type="entry name" value="Oye-like"/>
</dbReference>
<keyword evidence="3" id="KW-1185">Reference proteome</keyword>
<dbReference type="STRING" id="431595.K3WA77"/>
<dbReference type="Gene3D" id="3.20.20.70">
    <property type="entry name" value="Aldolase class I"/>
    <property type="match status" value="1"/>
</dbReference>
<dbReference type="GO" id="GO:0016491">
    <property type="term" value="F:oxidoreductase activity"/>
    <property type="evidence" value="ECO:0007669"/>
    <property type="project" value="InterPro"/>
</dbReference>
<dbReference type="OMA" id="MMATYYK"/>
<protein>
    <recommendedName>
        <fullName evidence="1">NADH:flavin oxidoreductase/NADH oxidase N-terminal domain-containing protein</fullName>
    </recommendedName>
</protein>
<organism evidence="2 3">
    <name type="scientific">Globisporangium ultimum (strain ATCC 200006 / CBS 805.95 / DAOM BR144)</name>
    <name type="common">Pythium ultimum</name>
    <dbReference type="NCBI Taxonomy" id="431595"/>
    <lineage>
        <taxon>Eukaryota</taxon>
        <taxon>Sar</taxon>
        <taxon>Stramenopiles</taxon>
        <taxon>Oomycota</taxon>
        <taxon>Peronosporomycetes</taxon>
        <taxon>Pythiales</taxon>
        <taxon>Pythiaceae</taxon>
        <taxon>Globisporangium</taxon>
    </lineage>
</organism>
<dbReference type="Proteomes" id="UP000019132">
    <property type="component" value="Unassembled WGS sequence"/>
</dbReference>
<dbReference type="InterPro" id="IPR001155">
    <property type="entry name" value="OxRdtase_FMN_N"/>
</dbReference>